<keyword evidence="1" id="KW-1133">Transmembrane helix</keyword>
<feature type="transmembrane region" description="Helical" evidence="1">
    <location>
        <begin position="111"/>
        <end position="130"/>
    </location>
</feature>
<feature type="transmembrane region" description="Helical" evidence="1">
    <location>
        <begin position="12"/>
        <end position="34"/>
    </location>
</feature>
<gene>
    <name evidence="2" type="ORF">KZJ38_11740</name>
</gene>
<dbReference type="Proteomes" id="UP000826462">
    <property type="component" value="Chromosome 1"/>
</dbReference>
<feature type="transmembrane region" description="Helical" evidence="1">
    <location>
        <begin position="256"/>
        <end position="275"/>
    </location>
</feature>
<feature type="transmembrane region" description="Helical" evidence="1">
    <location>
        <begin position="282"/>
        <end position="301"/>
    </location>
</feature>
<keyword evidence="1" id="KW-0472">Membrane</keyword>
<evidence type="ECO:0008006" key="4">
    <source>
        <dbReference type="Google" id="ProtNLM"/>
    </source>
</evidence>
<reference evidence="2 3" key="1">
    <citation type="submission" date="2021-07" db="EMBL/GenBank/DDBJ databases">
        <title>Paraburkholderia edwinii protects Aspergillus sp. from phenazines by acting as a toxin sponge.</title>
        <authorList>
            <person name="Dahlstrom K.M."/>
            <person name="Newman D.K."/>
        </authorList>
    </citation>
    <scope>NUCLEOTIDE SEQUENCE [LARGE SCALE GENOMIC DNA]</scope>
    <source>
        <strain evidence="2 3">Pe01</strain>
    </source>
</reference>
<protein>
    <recommendedName>
        <fullName evidence="4">EpsG-like glucosyltransferase</fullName>
    </recommendedName>
</protein>
<feature type="transmembrane region" description="Helical" evidence="1">
    <location>
        <begin position="173"/>
        <end position="190"/>
    </location>
</feature>
<evidence type="ECO:0000313" key="2">
    <source>
        <dbReference type="EMBL" id="QYD67075.1"/>
    </source>
</evidence>
<keyword evidence="3" id="KW-1185">Reference proteome</keyword>
<name>A0ABX8UJ80_9BURK</name>
<evidence type="ECO:0000256" key="1">
    <source>
        <dbReference type="SAM" id="Phobius"/>
    </source>
</evidence>
<feature type="transmembrane region" description="Helical" evidence="1">
    <location>
        <begin position="142"/>
        <end position="167"/>
    </location>
</feature>
<accession>A0ABX8UJ80</accession>
<evidence type="ECO:0000313" key="3">
    <source>
        <dbReference type="Proteomes" id="UP000826462"/>
    </source>
</evidence>
<dbReference type="RefSeq" id="WP_219796069.1">
    <property type="nucleotide sequence ID" value="NZ_CP080095.1"/>
</dbReference>
<sequence>MNPTSYTRSAMLPLGVVTLLLCVACCTWIEYVFWARKHVANMDMLLAASDGVLSGTPHWRAFQNRLLGPYLLDLFRNVSQNPYNEFAKIFLMLENFALCGCAYLLTRKVSLTVLALVSSSVLWVCCIHYFSYPWDFIESVTLTMLFLFAVRSAGILPFVILFVIFVLNRESCIFIGLFLILRGVSPIVFGQRIAVRPLTWGTGLVVASIAITEVLRKVLFKASMLAGVGTDTLHEKFENHFHHLDNGTVLLTGNKFAILYAMIIVVFLACTYVGYREKAKNLLAIGITMTLYTLSIFVFGILEEVRLYQPFTGILALTAIYLLFETTSGRKWRSANMSFLARRGWIRT</sequence>
<dbReference type="EMBL" id="CP080095">
    <property type="protein sequence ID" value="QYD67075.1"/>
    <property type="molecule type" value="Genomic_DNA"/>
</dbReference>
<feature type="transmembrane region" description="Helical" evidence="1">
    <location>
        <begin position="307"/>
        <end position="324"/>
    </location>
</feature>
<organism evidence="2 3">
    <name type="scientific">Paraburkholderia edwinii</name>
    <dbReference type="NCBI Taxonomy" id="2861782"/>
    <lineage>
        <taxon>Bacteria</taxon>
        <taxon>Pseudomonadati</taxon>
        <taxon>Pseudomonadota</taxon>
        <taxon>Betaproteobacteria</taxon>
        <taxon>Burkholderiales</taxon>
        <taxon>Burkholderiaceae</taxon>
        <taxon>Paraburkholderia</taxon>
    </lineage>
</organism>
<proteinExistence type="predicted"/>
<keyword evidence="1" id="KW-0812">Transmembrane</keyword>